<evidence type="ECO:0000313" key="3">
    <source>
        <dbReference type="Proteomes" id="UP000822476"/>
    </source>
</evidence>
<dbReference type="PANTHER" id="PTHR47039">
    <property type="entry name" value="INOSITOL POLYPHOSPHATE 5-PHOSPHATASE E"/>
    <property type="match status" value="1"/>
</dbReference>
<dbReference type="AlphaFoldDB" id="A0A8S9YRN5"/>
<dbReference type="Pfam" id="PF22669">
    <property type="entry name" value="Exo_endo_phos2"/>
    <property type="match status" value="1"/>
</dbReference>
<evidence type="ECO:0000259" key="1">
    <source>
        <dbReference type="SMART" id="SM00128"/>
    </source>
</evidence>
<accession>A0A8S9YRN5</accession>
<dbReference type="InterPro" id="IPR000300">
    <property type="entry name" value="IPPc"/>
</dbReference>
<feature type="domain" description="Inositol polyphosphate-related phosphatase" evidence="1">
    <location>
        <begin position="85"/>
        <end position="315"/>
    </location>
</feature>
<dbReference type="GO" id="GO:0046856">
    <property type="term" value="P:phosphatidylinositol dephosphorylation"/>
    <property type="evidence" value="ECO:0007669"/>
    <property type="project" value="InterPro"/>
</dbReference>
<dbReference type="Gene3D" id="3.60.10.10">
    <property type="entry name" value="Endonuclease/exonuclease/phosphatase"/>
    <property type="match status" value="2"/>
</dbReference>
<dbReference type="SMART" id="SM00128">
    <property type="entry name" value="IPPc"/>
    <property type="match status" value="1"/>
</dbReference>
<dbReference type="Proteomes" id="UP000822476">
    <property type="component" value="Unassembled WGS sequence"/>
</dbReference>
<sequence length="359" mass="40660">MSSESRDENSCVSIESDGTNTESVVRSCMPGSEALRPCTSVTSLPTICSTNKYELCKKNYLIGSTAGGAGAMLGSRELNRVFPSKCVWVHVVTWNMSNPKQQQYPDDLSELFFSSPSSDVASIYLVCLQEIPNEKQELLIRLQASIGPRHVLFSYAIHGSLAVLVFLARELIWYTSGRESLDRFDVIFWAGDMNFRIQHPRHIVENLLTTERTNSTYDNLLTADELLISQAEGRVFPRFHEGRITFPPTYKFDLNSDTYDSSEKRRTPSYTDRILFMNQKKGTVVCLHYDMISTIRTSDHRPVYGFYSLKLKAGCDNVALAAGSFHRDIYIAGNQRRARRFDPIRLPKSSSKTRVCSLQ</sequence>
<gene>
    <name evidence="2" type="ORF">EG68_07497</name>
</gene>
<evidence type="ECO:0000313" key="2">
    <source>
        <dbReference type="EMBL" id="KAF7255680.1"/>
    </source>
</evidence>
<dbReference type="OrthoDB" id="2248459at2759"/>
<dbReference type="PANTHER" id="PTHR47039:SF1">
    <property type="entry name" value="INOSITOL POLYPHOSPHATE 5-PHOSPHATASE E"/>
    <property type="match status" value="1"/>
</dbReference>
<comment type="caution">
    <text evidence="2">The sequence shown here is derived from an EMBL/GenBank/DDBJ whole genome shotgun (WGS) entry which is preliminary data.</text>
</comment>
<keyword evidence="3" id="KW-1185">Reference proteome</keyword>
<dbReference type="InterPro" id="IPR053321">
    <property type="entry name" value="IPP-5-Phosphatase_Type_IV"/>
</dbReference>
<name>A0A8S9YRN5_9TREM</name>
<dbReference type="SUPFAM" id="SSF56219">
    <property type="entry name" value="DNase I-like"/>
    <property type="match status" value="1"/>
</dbReference>
<protein>
    <recommendedName>
        <fullName evidence="1">Inositol polyphosphate-related phosphatase domain-containing protein</fullName>
    </recommendedName>
</protein>
<organism evidence="2 3">
    <name type="scientific">Paragonimus skrjabini miyazakii</name>
    <dbReference type="NCBI Taxonomy" id="59628"/>
    <lineage>
        <taxon>Eukaryota</taxon>
        <taxon>Metazoa</taxon>
        <taxon>Spiralia</taxon>
        <taxon>Lophotrochozoa</taxon>
        <taxon>Platyhelminthes</taxon>
        <taxon>Trematoda</taxon>
        <taxon>Digenea</taxon>
        <taxon>Plagiorchiida</taxon>
        <taxon>Troglotremata</taxon>
        <taxon>Troglotrematidae</taxon>
        <taxon>Paragonimus</taxon>
    </lineage>
</organism>
<dbReference type="InterPro" id="IPR036691">
    <property type="entry name" value="Endo/exonu/phosph_ase_sf"/>
</dbReference>
<proteinExistence type="predicted"/>
<reference evidence="2" key="1">
    <citation type="submission" date="2019-07" db="EMBL/GenBank/DDBJ databases">
        <title>Annotation for the trematode Paragonimus miyazaki's.</title>
        <authorList>
            <person name="Choi Y.-J."/>
        </authorList>
    </citation>
    <scope>NUCLEOTIDE SEQUENCE</scope>
    <source>
        <strain evidence="2">Japan</strain>
    </source>
</reference>
<dbReference type="EMBL" id="JTDE01003758">
    <property type="protein sequence ID" value="KAF7255680.1"/>
    <property type="molecule type" value="Genomic_DNA"/>
</dbReference>
<dbReference type="GO" id="GO:0016791">
    <property type="term" value="F:phosphatase activity"/>
    <property type="evidence" value="ECO:0007669"/>
    <property type="project" value="InterPro"/>
</dbReference>